<evidence type="ECO:0000259" key="1">
    <source>
        <dbReference type="Pfam" id="PF16134"/>
    </source>
</evidence>
<organism evidence="2 3">
    <name type="scientific">Entomortierella chlamydospora</name>
    <dbReference type="NCBI Taxonomy" id="101097"/>
    <lineage>
        <taxon>Eukaryota</taxon>
        <taxon>Fungi</taxon>
        <taxon>Fungi incertae sedis</taxon>
        <taxon>Mucoromycota</taxon>
        <taxon>Mortierellomycotina</taxon>
        <taxon>Mortierellomycetes</taxon>
        <taxon>Mortierellales</taxon>
        <taxon>Mortierellaceae</taxon>
        <taxon>Entomortierella</taxon>
    </lineage>
</organism>
<dbReference type="InterPro" id="IPR032302">
    <property type="entry name" value="THOC2_N"/>
</dbReference>
<gene>
    <name evidence="2" type="primary">THO2</name>
    <name evidence="2" type="ORF">BGZ80_008125</name>
</gene>
<dbReference type="GO" id="GO:0006406">
    <property type="term" value="P:mRNA export from nucleus"/>
    <property type="evidence" value="ECO:0007669"/>
    <property type="project" value="InterPro"/>
</dbReference>
<keyword evidence="3" id="KW-1185">Reference proteome</keyword>
<dbReference type="PANTHER" id="PTHR21597">
    <property type="entry name" value="THO2 PROTEIN"/>
    <property type="match status" value="1"/>
</dbReference>
<dbReference type="Proteomes" id="UP000703661">
    <property type="component" value="Unassembled WGS sequence"/>
</dbReference>
<feature type="domain" description="THO complex subunit 2 N-terminal" evidence="1">
    <location>
        <begin position="2"/>
        <end position="278"/>
    </location>
</feature>
<evidence type="ECO:0000313" key="2">
    <source>
        <dbReference type="EMBL" id="KAG0017608.1"/>
    </source>
</evidence>
<reference evidence="2" key="1">
    <citation type="journal article" date="2020" name="Fungal Divers.">
        <title>Resolving the Mortierellaceae phylogeny through synthesis of multi-gene phylogenetics and phylogenomics.</title>
        <authorList>
            <person name="Vandepol N."/>
            <person name="Liber J."/>
            <person name="Desiro A."/>
            <person name="Na H."/>
            <person name="Kennedy M."/>
            <person name="Barry K."/>
            <person name="Grigoriev I.V."/>
            <person name="Miller A.N."/>
            <person name="O'Donnell K."/>
            <person name="Stajich J.E."/>
            <person name="Bonito G."/>
        </authorList>
    </citation>
    <scope>NUCLEOTIDE SEQUENCE</scope>
    <source>
        <strain evidence="2">NRRL 2769</strain>
    </source>
</reference>
<dbReference type="InterPro" id="IPR040007">
    <property type="entry name" value="Tho2"/>
</dbReference>
<dbReference type="PANTHER" id="PTHR21597:SF0">
    <property type="entry name" value="THO COMPLEX SUBUNIT 2"/>
    <property type="match status" value="1"/>
</dbReference>
<dbReference type="GO" id="GO:0000445">
    <property type="term" value="C:THO complex part of transcription export complex"/>
    <property type="evidence" value="ECO:0007669"/>
    <property type="project" value="TreeGrafter"/>
</dbReference>
<protein>
    <submittedName>
        <fullName evidence="2">THO complex subunit 2</fullName>
    </submittedName>
</protein>
<name>A0A9P6MXI8_9FUNG</name>
<dbReference type="AlphaFoldDB" id="A0A9P6MXI8"/>
<dbReference type="GO" id="GO:0006397">
    <property type="term" value="P:mRNA processing"/>
    <property type="evidence" value="ECO:0007669"/>
    <property type="project" value="InterPro"/>
</dbReference>
<accession>A0A9P6MXI8</accession>
<evidence type="ECO:0000313" key="3">
    <source>
        <dbReference type="Proteomes" id="UP000703661"/>
    </source>
</evidence>
<dbReference type="GO" id="GO:0003729">
    <property type="term" value="F:mRNA binding"/>
    <property type="evidence" value="ECO:0007669"/>
    <property type="project" value="TreeGrafter"/>
</dbReference>
<dbReference type="EMBL" id="JAAAID010000431">
    <property type="protein sequence ID" value="KAG0017608.1"/>
    <property type="molecule type" value="Genomic_DNA"/>
</dbReference>
<proteinExistence type="predicted"/>
<dbReference type="Pfam" id="PF16134">
    <property type="entry name" value="THOC2_N"/>
    <property type="match status" value="1"/>
</dbReference>
<sequence>MEEQIAQWKESGSHEGLLNYATAILNTLSNDLPHPVAAVIQLVLLEALSNGLTTTQVASFLSQLSGRRSGPSSADVASIIVDLFWVMEVEIEVENENRATNSGRLEKLCLLAKAIIQQGFIPENIMKERWEISFLEQVGLIQNARLFTKRVIRINTAQLYKQHKYNLLQEESEGYSKLITELASGTADCDDDMQIVSRASTVLDNVISLIGYFDLDPNRVLAIALDVFAASITTHYRFFIQFLKMSPWSSQSTGDRITSKNKACAQILGFMFQDLQATPRESPQDAPELGI</sequence>
<comment type="caution">
    <text evidence="2">The sequence shown here is derived from an EMBL/GenBank/DDBJ whole genome shotgun (WGS) entry which is preliminary data.</text>
</comment>